<dbReference type="Proteomes" id="UP001206128">
    <property type="component" value="Unassembled WGS sequence"/>
</dbReference>
<reference evidence="2" key="1">
    <citation type="submission" date="2022-06" db="EMBL/GenBank/DDBJ databases">
        <title>Genomic Encyclopedia of Archaeal and Bacterial Type Strains, Phase II (KMG-II): from individual species to whole genera.</title>
        <authorList>
            <person name="Goeker M."/>
        </authorList>
    </citation>
    <scope>NUCLEOTIDE SEQUENCE</scope>
    <source>
        <strain evidence="2">DSM 43935</strain>
    </source>
</reference>
<evidence type="ECO:0000313" key="3">
    <source>
        <dbReference type="Proteomes" id="UP001206128"/>
    </source>
</evidence>
<dbReference type="EMBL" id="JAMTCK010000010">
    <property type="protein sequence ID" value="MCP2167453.1"/>
    <property type="molecule type" value="Genomic_DNA"/>
</dbReference>
<accession>A0AAE3KMD1</accession>
<proteinExistence type="predicted"/>
<evidence type="ECO:0000313" key="2">
    <source>
        <dbReference type="EMBL" id="MCP2167453.1"/>
    </source>
</evidence>
<dbReference type="AlphaFoldDB" id="A0AAE3KMD1"/>
<evidence type="ECO:0000256" key="1">
    <source>
        <dbReference type="SAM" id="MobiDB-lite"/>
    </source>
</evidence>
<name>A0AAE3KMD1_9PSEU</name>
<sequence>MTTPEPEPAQSGEFSAQLDPASPAFPTGDEQDEAVLLADTTRLIPVEGEELVFIDIDGVTDPRFPALVDAQRWNGWACPRFRAAKARTEPSTTHTVSRE</sequence>
<protein>
    <submittedName>
        <fullName evidence="2">Uncharacterized protein</fullName>
    </submittedName>
</protein>
<comment type="caution">
    <text evidence="2">The sequence shown here is derived from an EMBL/GenBank/DDBJ whole genome shotgun (WGS) entry which is preliminary data.</text>
</comment>
<dbReference type="RefSeq" id="WP_253774356.1">
    <property type="nucleotide sequence ID" value="NZ_JAMTCK010000010.1"/>
</dbReference>
<organism evidence="2 3">
    <name type="scientific">Goodfellowiella coeruleoviolacea</name>
    <dbReference type="NCBI Taxonomy" id="334858"/>
    <lineage>
        <taxon>Bacteria</taxon>
        <taxon>Bacillati</taxon>
        <taxon>Actinomycetota</taxon>
        <taxon>Actinomycetes</taxon>
        <taxon>Pseudonocardiales</taxon>
        <taxon>Pseudonocardiaceae</taxon>
        <taxon>Goodfellowiella</taxon>
    </lineage>
</organism>
<gene>
    <name evidence="2" type="ORF">LX83_004326</name>
</gene>
<feature type="region of interest" description="Disordered" evidence="1">
    <location>
        <begin position="1"/>
        <end position="30"/>
    </location>
</feature>
<keyword evidence="3" id="KW-1185">Reference proteome</keyword>